<name>A0AAV0GCG0_9ASTE</name>
<dbReference type="EMBL" id="CAMAPF010001079">
    <property type="protein sequence ID" value="CAH9145527.1"/>
    <property type="molecule type" value="Genomic_DNA"/>
</dbReference>
<organism evidence="1 2">
    <name type="scientific">Cuscuta epithymum</name>
    <dbReference type="NCBI Taxonomy" id="186058"/>
    <lineage>
        <taxon>Eukaryota</taxon>
        <taxon>Viridiplantae</taxon>
        <taxon>Streptophyta</taxon>
        <taxon>Embryophyta</taxon>
        <taxon>Tracheophyta</taxon>
        <taxon>Spermatophyta</taxon>
        <taxon>Magnoliopsida</taxon>
        <taxon>eudicotyledons</taxon>
        <taxon>Gunneridae</taxon>
        <taxon>Pentapetalae</taxon>
        <taxon>asterids</taxon>
        <taxon>lamiids</taxon>
        <taxon>Solanales</taxon>
        <taxon>Convolvulaceae</taxon>
        <taxon>Cuscuteae</taxon>
        <taxon>Cuscuta</taxon>
        <taxon>Cuscuta subgen. Cuscuta</taxon>
    </lineage>
</organism>
<reference evidence="1" key="1">
    <citation type="submission" date="2022-07" db="EMBL/GenBank/DDBJ databases">
        <authorList>
            <person name="Macas J."/>
            <person name="Novak P."/>
            <person name="Neumann P."/>
        </authorList>
    </citation>
    <scope>NUCLEOTIDE SEQUENCE</scope>
</reference>
<evidence type="ECO:0000313" key="2">
    <source>
        <dbReference type="Proteomes" id="UP001152523"/>
    </source>
</evidence>
<dbReference type="AlphaFoldDB" id="A0AAV0GCG0"/>
<keyword evidence="2" id="KW-1185">Reference proteome</keyword>
<proteinExistence type="predicted"/>
<accession>A0AAV0GCG0</accession>
<dbReference type="Proteomes" id="UP001152523">
    <property type="component" value="Unassembled WGS sequence"/>
</dbReference>
<protein>
    <submittedName>
        <fullName evidence="1">Uncharacterized protein</fullName>
    </submittedName>
</protein>
<evidence type="ECO:0000313" key="1">
    <source>
        <dbReference type="EMBL" id="CAH9145527.1"/>
    </source>
</evidence>
<comment type="caution">
    <text evidence="1">The sequence shown here is derived from an EMBL/GenBank/DDBJ whole genome shotgun (WGS) entry which is preliminary data.</text>
</comment>
<gene>
    <name evidence="1" type="ORF">CEPIT_LOCUS42286</name>
</gene>
<sequence>MMRKMQGSVTRSRFAIPADTYEEFPALSDGIRVKKTAKLTDVASLTLLLCSTPITSVFTIPTYSSTAEDGSTINESKFSSPSRFHFFFLFSASTSYELDTSQTYIFVNYLTTNIVVYHV</sequence>